<reference evidence="3" key="1">
    <citation type="submission" date="2017-04" db="EMBL/GenBank/DDBJ databases">
        <authorList>
            <person name="Varghese N."/>
            <person name="Submissions S."/>
        </authorList>
    </citation>
    <scope>NUCLEOTIDE SEQUENCE [LARGE SCALE GENOMIC DNA]</scope>
</reference>
<dbReference type="RefSeq" id="WP_086468932.1">
    <property type="nucleotide sequence ID" value="NZ_FXWK01000001.1"/>
</dbReference>
<keyword evidence="1" id="KW-0472">Membrane</keyword>
<dbReference type="AlphaFoldDB" id="A0A1Y6EEV4"/>
<dbReference type="Proteomes" id="UP000194474">
    <property type="component" value="Unassembled WGS sequence"/>
</dbReference>
<dbReference type="OrthoDB" id="9815229at2"/>
<dbReference type="EMBL" id="FXWK01000001">
    <property type="protein sequence ID" value="SMQ61107.1"/>
    <property type="molecule type" value="Genomic_DNA"/>
</dbReference>
<sequence length="61" mass="6358">MDLLAGYKTYIVAAFMLLAGVAQMLGVDFPALDGGAAGNLMLEALAILFLRRGLKSDIGKA</sequence>
<keyword evidence="1" id="KW-1133">Transmembrane helix</keyword>
<evidence type="ECO:0000313" key="3">
    <source>
        <dbReference type="Proteomes" id="UP000194474"/>
    </source>
</evidence>
<organism evidence="2 3">
    <name type="scientific">Devosia lucknowensis</name>
    <dbReference type="NCBI Taxonomy" id="1096929"/>
    <lineage>
        <taxon>Bacteria</taxon>
        <taxon>Pseudomonadati</taxon>
        <taxon>Pseudomonadota</taxon>
        <taxon>Alphaproteobacteria</taxon>
        <taxon>Hyphomicrobiales</taxon>
        <taxon>Devosiaceae</taxon>
        <taxon>Devosia</taxon>
    </lineage>
</organism>
<protein>
    <submittedName>
        <fullName evidence="2">Uncharacterized protein</fullName>
    </submittedName>
</protein>
<keyword evidence="1" id="KW-0812">Transmembrane</keyword>
<proteinExistence type="predicted"/>
<evidence type="ECO:0000256" key="1">
    <source>
        <dbReference type="SAM" id="Phobius"/>
    </source>
</evidence>
<name>A0A1Y6EEV4_9HYPH</name>
<gene>
    <name evidence="2" type="ORF">SAMN06295905_0474</name>
</gene>
<feature type="transmembrane region" description="Helical" evidence="1">
    <location>
        <begin position="7"/>
        <end position="25"/>
    </location>
</feature>
<accession>A0A1Y6EEV4</accession>
<evidence type="ECO:0000313" key="2">
    <source>
        <dbReference type="EMBL" id="SMQ61107.1"/>
    </source>
</evidence>
<keyword evidence="3" id="KW-1185">Reference proteome</keyword>
<feature type="transmembrane region" description="Helical" evidence="1">
    <location>
        <begin position="31"/>
        <end position="50"/>
    </location>
</feature>